<evidence type="ECO:0000313" key="5">
    <source>
        <dbReference type="EMBL" id="MBB6436521.1"/>
    </source>
</evidence>
<dbReference type="PROSITE" id="PS00893">
    <property type="entry name" value="NUDIX_BOX"/>
    <property type="match status" value="1"/>
</dbReference>
<comment type="caution">
    <text evidence="5">The sequence shown here is derived from an EMBL/GenBank/DDBJ whole genome shotgun (WGS) entry which is preliminary data.</text>
</comment>
<evidence type="ECO:0000259" key="4">
    <source>
        <dbReference type="PROSITE" id="PS51462"/>
    </source>
</evidence>
<organism evidence="5 6">
    <name type="scientific">Streptomyces candidus</name>
    <dbReference type="NCBI Taxonomy" id="67283"/>
    <lineage>
        <taxon>Bacteria</taxon>
        <taxon>Bacillati</taxon>
        <taxon>Actinomycetota</taxon>
        <taxon>Actinomycetes</taxon>
        <taxon>Kitasatosporales</taxon>
        <taxon>Streptomycetaceae</taxon>
        <taxon>Streptomyces</taxon>
    </lineage>
</organism>
<gene>
    <name evidence="5" type="ORF">HNQ79_002985</name>
</gene>
<dbReference type="EMBL" id="JACHEM010000006">
    <property type="protein sequence ID" value="MBB6436521.1"/>
    <property type="molecule type" value="Genomic_DNA"/>
</dbReference>
<dbReference type="PANTHER" id="PTHR43736:SF1">
    <property type="entry name" value="DIHYDRONEOPTERIN TRIPHOSPHATE DIPHOSPHATASE"/>
    <property type="match status" value="1"/>
</dbReference>
<dbReference type="InterPro" id="IPR020084">
    <property type="entry name" value="NUDIX_hydrolase_CS"/>
</dbReference>
<dbReference type="PANTHER" id="PTHR43736">
    <property type="entry name" value="ADP-RIBOSE PYROPHOSPHATASE"/>
    <property type="match status" value="1"/>
</dbReference>
<keyword evidence="6" id="KW-1185">Reference proteome</keyword>
<feature type="compositionally biased region" description="Basic and acidic residues" evidence="3">
    <location>
        <begin position="185"/>
        <end position="195"/>
    </location>
</feature>
<feature type="domain" description="Nudix hydrolase" evidence="4">
    <location>
        <begin position="13"/>
        <end position="146"/>
    </location>
</feature>
<dbReference type="AlphaFoldDB" id="A0A7X0HF68"/>
<dbReference type="InterPro" id="IPR015797">
    <property type="entry name" value="NUDIX_hydrolase-like_dom_sf"/>
</dbReference>
<evidence type="ECO:0000256" key="2">
    <source>
        <dbReference type="ARBA" id="ARBA00022801"/>
    </source>
</evidence>
<evidence type="ECO:0000256" key="3">
    <source>
        <dbReference type="SAM" id="MobiDB-lite"/>
    </source>
</evidence>
<dbReference type="InterPro" id="IPR000086">
    <property type="entry name" value="NUDIX_hydrolase_dom"/>
</dbReference>
<evidence type="ECO:0000256" key="1">
    <source>
        <dbReference type="ARBA" id="ARBA00005582"/>
    </source>
</evidence>
<dbReference type="Pfam" id="PF00293">
    <property type="entry name" value="NUDIX"/>
    <property type="match status" value="1"/>
</dbReference>
<proteinExistence type="inferred from homology"/>
<name>A0A7X0HF68_9ACTN</name>
<keyword evidence="2" id="KW-0378">Hydrolase</keyword>
<dbReference type="GO" id="GO:0016787">
    <property type="term" value="F:hydrolase activity"/>
    <property type="evidence" value="ECO:0007669"/>
    <property type="project" value="UniProtKB-KW"/>
</dbReference>
<sequence length="195" mass="21888">MRFENRHPAPAPRHTEVVDVHLILRRGADVLLARRANTGYADGLLHGPSGHVEDGEDVRAAMIREAYEEVGVTIGPDELAVALVMQHRGPGGQARTGWFFEAWYDPADPPANREPHKCSGLAWHSLDALPDDMVAYCRAGLEAYRKGERFVLHWHEDGDPIAYEESVRDRKVPLRESGTRGPVHHRPENRDGREV</sequence>
<comment type="similarity">
    <text evidence="1">Belongs to the Nudix hydrolase family.</text>
</comment>
<dbReference type="Gene3D" id="3.90.79.10">
    <property type="entry name" value="Nucleoside Triphosphate Pyrophosphohydrolase"/>
    <property type="match status" value="1"/>
</dbReference>
<dbReference type="Proteomes" id="UP000540423">
    <property type="component" value="Unassembled WGS sequence"/>
</dbReference>
<feature type="compositionally biased region" description="Basic and acidic residues" evidence="3">
    <location>
        <begin position="167"/>
        <end position="178"/>
    </location>
</feature>
<dbReference type="SUPFAM" id="SSF55811">
    <property type="entry name" value="Nudix"/>
    <property type="match status" value="1"/>
</dbReference>
<accession>A0A7X0HF68</accession>
<dbReference type="CDD" id="cd04683">
    <property type="entry name" value="NUDIX_Hydrolase"/>
    <property type="match status" value="1"/>
</dbReference>
<reference evidence="5 6" key="1">
    <citation type="submission" date="2020-08" db="EMBL/GenBank/DDBJ databases">
        <title>Genomic Encyclopedia of Type Strains, Phase IV (KMG-IV): sequencing the most valuable type-strain genomes for metagenomic binning, comparative biology and taxonomic classification.</title>
        <authorList>
            <person name="Goeker M."/>
        </authorList>
    </citation>
    <scope>NUCLEOTIDE SEQUENCE [LARGE SCALE GENOMIC DNA]</scope>
    <source>
        <strain evidence="5 6">DSM 40141</strain>
    </source>
</reference>
<feature type="region of interest" description="Disordered" evidence="3">
    <location>
        <begin position="167"/>
        <end position="195"/>
    </location>
</feature>
<protein>
    <submittedName>
        <fullName evidence="5">8-oxo-dGTP pyrophosphatase MutT (NUDIX family)</fullName>
    </submittedName>
</protein>
<evidence type="ECO:0000313" key="6">
    <source>
        <dbReference type="Proteomes" id="UP000540423"/>
    </source>
</evidence>
<dbReference type="PROSITE" id="PS51462">
    <property type="entry name" value="NUDIX"/>
    <property type="match status" value="1"/>
</dbReference>